<evidence type="ECO:0000256" key="9">
    <source>
        <dbReference type="ARBA" id="ARBA00023102"/>
    </source>
</evidence>
<dbReference type="SUPFAM" id="SSF53383">
    <property type="entry name" value="PLP-dependent transferases"/>
    <property type="match status" value="1"/>
</dbReference>
<dbReference type="CDD" id="cd00609">
    <property type="entry name" value="AAT_like"/>
    <property type="match status" value="1"/>
</dbReference>
<dbReference type="Gene3D" id="3.40.640.10">
    <property type="entry name" value="Type I PLP-dependent aspartate aminotransferase-like (Major domain)"/>
    <property type="match status" value="1"/>
</dbReference>
<dbReference type="HAMAP" id="MF_01023">
    <property type="entry name" value="HisC_aminotrans_2"/>
    <property type="match status" value="1"/>
</dbReference>
<evidence type="ECO:0000256" key="2">
    <source>
        <dbReference type="ARBA" id="ARBA00005011"/>
    </source>
</evidence>
<evidence type="ECO:0000256" key="1">
    <source>
        <dbReference type="ARBA" id="ARBA00001933"/>
    </source>
</evidence>
<sequence>MGFDLQQLARPNILKLKPYRCARDDYSEGVLLDANENAYGSSADFAYDGKNLSLHRYPDPRQEDVKSKMCALRNVQNTDSTLTPLDPANMFVGVGSDEVIDALIRCFCVPGRDKILVCPPTYGMYSVCADINDVGVVKVPLDASKQGFPLRTDAVVDALKQDPAIKILFLCSPGNPTAGLIDPAAVQQILSLDWNGIVMLDEAYIDFSAPGSSLAPWVTKYPNLVVSQTLSKAFGMAGIRIGMAFGNPEVIALMNNMKAPYNVSSLASEAANRALDIWGIKLMLENVTKLNEQRDKVYETLQTVPGVGNVIGGFDANFLLFQVLDRNGNPSSETALKVYEKMAQIKGVVIRYRGNEYGCEGGLRATIGTAEENQLLLTHLRETIQEVHDETS</sequence>
<evidence type="ECO:0000256" key="10">
    <source>
        <dbReference type="ARBA" id="ARBA00030262"/>
    </source>
</evidence>
<dbReference type="InterPro" id="IPR001917">
    <property type="entry name" value="Aminotrans_II_pyridoxalP_BS"/>
</dbReference>
<dbReference type="GO" id="GO:0000105">
    <property type="term" value="P:L-histidine biosynthetic process"/>
    <property type="evidence" value="ECO:0007669"/>
    <property type="project" value="UniProtKB-KW"/>
</dbReference>
<dbReference type="PANTHER" id="PTHR42885:SF2">
    <property type="entry name" value="HISTIDINOL-PHOSPHATE AMINOTRANSFERASE"/>
    <property type="match status" value="1"/>
</dbReference>
<gene>
    <name evidence="13" type="ORF">CANCADRAFT_90605</name>
</gene>
<keyword evidence="7" id="KW-0808">Transferase</keyword>
<evidence type="ECO:0000256" key="3">
    <source>
        <dbReference type="ARBA" id="ARBA00008392"/>
    </source>
</evidence>
<evidence type="ECO:0000256" key="6">
    <source>
        <dbReference type="ARBA" id="ARBA00022605"/>
    </source>
</evidence>
<comment type="cofactor">
    <cofactor evidence="1">
        <name>pyridoxal 5'-phosphate</name>
        <dbReference type="ChEBI" id="CHEBI:597326"/>
    </cofactor>
</comment>
<keyword evidence="6" id="KW-0028">Amino-acid biosynthesis</keyword>
<keyword evidence="14" id="KW-1185">Reference proteome</keyword>
<feature type="domain" description="Aminotransferase class I/classII large" evidence="12">
    <location>
        <begin position="31"/>
        <end position="380"/>
    </location>
</feature>
<accession>A0A1E4TLR6</accession>
<keyword evidence="8" id="KW-0663">Pyridoxal phosphate</keyword>
<keyword evidence="9" id="KW-0368">Histidine biosynthesis</keyword>
<evidence type="ECO:0000313" key="13">
    <source>
        <dbReference type="EMBL" id="ODV92667.1"/>
    </source>
</evidence>
<dbReference type="Proteomes" id="UP000095023">
    <property type="component" value="Unassembled WGS sequence"/>
</dbReference>
<dbReference type="Gene3D" id="3.90.1150.10">
    <property type="entry name" value="Aspartate Aminotransferase, domain 1"/>
    <property type="match status" value="1"/>
</dbReference>
<proteinExistence type="inferred from homology"/>
<dbReference type="EC" id="2.6.1.9" evidence="4"/>
<dbReference type="GO" id="GO:0004400">
    <property type="term" value="F:histidinol-phosphate transaminase activity"/>
    <property type="evidence" value="ECO:0007669"/>
    <property type="project" value="UniProtKB-EC"/>
</dbReference>
<dbReference type="AlphaFoldDB" id="A0A1E4TLR6"/>
<evidence type="ECO:0000259" key="12">
    <source>
        <dbReference type="Pfam" id="PF00155"/>
    </source>
</evidence>
<dbReference type="NCBIfam" id="TIGR01141">
    <property type="entry name" value="hisC"/>
    <property type="match status" value="1"/>
</dbReference>
<evidence type="ECO:0000313" key="14">
    <source>
        <dbReference type="Proteomes" id="UP000095023"/>
    </source>
</evidence>
<keyword evidence="5" id="KW-0032">Aminotransferase</keyword>
<dbReference type="Pfam" id="PF00155">
    <property type="entry name" value="Aminotran_1_2"/>
    <property type="match status" value="1"/>
</dbReference>
<organism evidence="13 14">
    <name type="scientific">Tortispora caseinolytica NRRL Y-17796</name>
    <dbReference type="NCBI Taxonomy" id="767744"/>
    <lineage>
        <taxon>Eukaryota</taxon>
        <taxon>Fungi</taxon>
        <taxon>Dikarya</taxon>
        <taxon>Ascomycota</taxon>
        <taxon>Saccharomycotina</taxon>
        <taxon>Trigonopsidomycetes</taxon>
        <taxon>Trigonopsidales</taxon>
        <taxon>Trigonopsidaceae</taxon>
        <taxon>Tortispora</taxon>
    </lineage>
</organism>
<evidence type="ECO:0000256" key="8">
    <source>
        <dbReference type="ARBA" id="ARBA00022898"/>
    </source>
</evidence>
<reference evidence="14" key="1">
    <citation type="submission" date="2016-02" db="EMBL/GenBank/DDBJ databases">
        <title>Comparative genomics of biotechnologically important yeasts.</title>
        <authorList>
            <consortium name="DOE Joint Genome Institute"/>
            <person name="Riley R."/>
            <person name="Haridas S."/>
            <person name="Wolfe K.H."/>
            <person name="Lopes M.R."/>
            <person name="Hittinger C.T."/>
            <person name="Goker M."/>
            <person name="Salamov A."/>
            <person name="Wisecaver J."/>
            <person name="Long T.M."/>
            <person name="Aerts A.L."/>
            <person name="Barry K."/>
            <person name="Choi C."/>
            <person name="Clum A."/>
            <person name="Coughlan A.Y."/>
            <person name="Deshpande S."/>
            <person name="Douglass A.P."/>
            <person name="Hanson S.J."/>
            <person name="Klenk H.-P."/>
            <person name="Labutti K."/>
            <person name="Lapidus A."/>
            <person name="Lindquist E."/>
            <person name="Lipzen A."/>
            <person name="Meier-Kolthoff J.P."/>
            <person name="Ohm R.A."/>
            <person name="Otillar R.P."/>
            <person name="Pangilinan J."/>
            <person name="Peng Y."/>
            <person name="Rokas A."/>
            <person name="Rosa C.A."/>
            <person name="Scheuner C."/>
            <person name="Sibirny A.A."/>
            <person name="Slot J.C."/>
            <person name="Stielow J.B."/>
            <person name="Sun H."/>
            <person name="Kurtzman C.P."/>
            <person name="Blackwell M."/>
            <person name="Jeffries T.W."/>
            <person name="Grigoriev I.V."/>
        </authorList>
    </citation>
    <scope>NUCLEOTIDE SEQUENCE [LARGE SCALE GENOMIC DNA]</scope>
    <source>
        <strain evidence="14">NRRL Y-17796</strain>
    </source>
</reference>
<dbReference type="PROSITE" id="PS00599">
    <property type="entry name" value="AA_TRANSFER_CLASS_2"/>
    <property type="match status" value="1"/>
</dbReference>
<evidence type="ECO:0000256" key="7">
    <source>
        <dbReference type="ARBA" id="ARBA00022679"/>
    </source>
</evidence>
<name>A0A1E4TLR6_9ASCO</name>
<dbReference type="OrthoDB" id="2015537at2759"/>
<evidence type="ECO:0000256" key="4">
    <source>
        <dbReference type="ARBA" id="ARBA00012748"/>
    </source>
</evidence>
<dbReference type="GO" id="GO:0030170">
    <property type="term" value="F:pyridoxal phosphate binding"/>
    <property type="evidence" value="ECO:0007669"/>
    <property type="project" value="InterPro"/>
</dbReference>
<evidence type="ECO:0000256" key="11">
    <source>
        <dbReference type="ARBA" id="ARBA00047481"/>
    </source>
</evidence>
<comment type="catalytic activity">
    <reaction evidence="11">
        <text>L-histidinol phosphate + 2-oxoglutarate = 3-(imidazol-4-yl)-2-oxopropyl phosphate + L-glutamate</text>
        <dbReference type="Rhea" id="RHEA:23744"/>
        <dbReference type="ChEBI" id="CHEBI:16810"/>
        <dbReference type="ChEBI" id="CHEBI:29985"/>
        <dbReference type="ChEBI" id="CHEBI:57766"/>
        <dbReference type="ChEBI" id="CHEBI:57980"/>
        <dbReference type="EC" id="2.6.1.9"/>
    </reaction>
</comment>
<dbReference type="InterPro" id="IPR015422">
    <property type="entry name" value="PyrdxlP-dep_Trfase_small"/>
</dbReference>
<dbReference type="InterPro" id="IPR005861">
    <property type="entry name" value="HisP_aminotrans"/>
</dbReference>
<comment type="pathway">
    <text evidence="2">Amino-acid biosynthesis; L-histidine biosynthesis; L-histidine from 5-phospho-alpha-D-ribose 1-diphosphate: step 7/9.</text>
</comment>
<evidence type="ECO:0000256" key="5">
    <source>
        <dbReference type="ARBA" id="ARBA00022576"/>
    </source>
</evidence>
<dbReference type="PANTHER" id="PTHR42885">
    <property type="entry name" value="HISTIDINOL-PHOSPHATE AMINOTRANSFERASE-RELATED"/>
    <property type="match status" value="1"/>
</dbReference>
<protein>
    <recommendedName>
        <fullName evidence="4">histidinol-phosphate transaminase</fullName>
        <ecNumber evidence="4">2.6.1.9</ecNumber>
    </recommendedName>
    <alternativeName>
        <fullName evidence="10">Imidazole acetol-phosphate transaminase</fullName>
    </alternativeName>
</protein>
<dbReference type="InterPro" id="IPR004839">
    <property type="entry name" value="Aminotransferase_I/II_large"/>
</dbReference>
<dbReference type="InterPro" id="IPR015424">
    <property type="entry name" value="PyrdxlP-dep_Trfase"/>
</dbReference>
<dbReference type="EMBL" id="KV453841">
    <property type="protein sequence ID" value="ODV92667.1"/>
    <property type="molecule type" value="Genomic_DNA"/>
</dbReference>
<comment type="similarity">
    <text evidence="3">Belongs to the class-II pyridoxal-phosphate-dependent aminotransferase family.</text>
</comment>
<dbReference type="InterPro" id="IPR015421">
    <property type="entry name" value="PyrdxlP-dep_Trfase_major"/>
</dbReference>